<organism evidence="3 4">
    <name type="scientific">Marivirga lumbricoides</name>
    <dbReference type="NCBI Taxonomy" id="1046115"/>
    <lineage>
        <taxon>Bacteria</taxon>
        <taxon>Pseudomonadati</taxon>
        <taxon>Bacteroidota</taxon>
        <taxon>Cytophagia</taxon>
        <taxon>Cytophagales</taxon>
        <taxon>Marivirgaceae</taxon>
        <taxon>Marivirga</taxon>
    </lineage>
</organism>
<evidence type="ECO:0000259" key="2">
    <source>
        <dbReference type="Pfam" id="PF11827"/>
    </source>
</evidence>
<keyword evidence="4" id="KW-1185">Reference proteome</keyword>
<evidence type="ECO:0000256" key="1">
    <source>
        <dbReference type="SAM" id="SignalP"/>
    </source>
</evidence>
<dbReference type="PROSITE" id="PS51257">
    <property type="entry name" value="PROKAR_LIPOPROTEIN"/>
    <property type="match status" value="1"/>
</dbReference>
<gene>
    <name evidence="3" type="ORF">GCM10011506_39580</name>
</gene>
<feature type="signal peptide" evidence="1">
    <location>
        <begin position="1"/>
        <end position="24"/>
    </location>
</feature>
<protein>
    <recommendedName>
        <fullName evidence="2">DUF3347 domain-containing protein</fullName>
    </recommendedName>
</protein>
<accession>A0ABQ1N0X5</accession>
<name>A0ABQ1N0X5_9BACT</name>
<comment type="caution">
    <text evidence="3">The sequence shown here is derived from an EMBL/GenBank/DDBJ whole genome shotgun (WGS) entry which is preliminary data.</text>
</comment>
<proteinExistence type="predicted"/>
<dbReference type="InterPro" id="IPR021782">
    <property type="entry name" value="DUF3347"/>
</dbReference>
<feature type="chain" id="PRO_5047123830" description="DUF3347 domain-containing protein" evidence="1">
    <location>
        <begin position="25"/>
        <end position="181"/>
    </location>
</feature>
<dbReference type="EMBL" id="BMEC01000014">
    <property type="protein sequence ID" value="GGC50047.1"/>
    <property type="molecule type" value="Genomic_DNA"/>
</dbReference>
<sequence>MRIQILTVAVCLTSILFSSCNTQSSEQKSETAVDSEVSVTDDGAQNLKAGTVSKEQLEGMLSAYFNIKNALVDTHADNAKSATNELIKHISDGMHSIQEVAKKIQERETIDQIREDFEVLSQDIYKLIKENPEVEKETVYKQYCPMALDNKGAFWLSNQEEIKNPYFGNKMLKCGKVQEKL</sequence>
<feature type="domain" description="DUF3347" evidence="2">
    <location>
        <begin position="61"/>
        <end position="131"/>
    </location>
</feature>
<dbReference type="RefSeq" id="WP_188466919.1">
    <property type="nucleotide sequence ID" value="NZ_BAABHU010000014.1"/>
</dbReference>
<reference evidence="4" key="1">
    <citation type="journal article" date="2019" name="Int. J. Syst. Evol. Microbiol.">
        <title>The Global Catalogue of Microorganisms (GCM) 10K type strain sequencing project: providing services to taxonomists for standard genome sequencing and annotation.</title>
        <authorList>
            <consortium name="The Broad Institute Genomics Platform"/>
            <consortium name="The Broad Institute Genome Sequencing Center for Infectious Disease"/>
            <person name="Wu L."/>
            <person name="Ma J."/>
        </authorList>
    </citation>
    <scope>NUCLEOTIDE SEQUENCE [LARGE SCALE GENOMIC DNA]</scope>
    <source>
        <strain evidence="4">CGMCC 1.10832</strain>
    </source>
</reference>
<dbReference type="Pfam" id="PF11827">
    <property type="entry name" value="DUF3347"/>
    <property type="match status" value="1"/>
</dbReference>
<dbReference type="Proteomes" id="UP000636010">
    <property type="component" value="Unassembled WGS sequence"/>
</dbReference>
<evidence type="ECO:0000313" key="3">
    <source>
        <dbReference type="EMBL" id="GGC50047.1"/>
    </source>
</evidence>
<keyword evidence="1" id="KW-0732">Signal</keyword>
<evidence type="ECO:0000313" key="4">
    <source>
        <dbReference type="Proteomes" id="UP000636010"/>
    </source>
</evidence>